<dbReference type="PANTHER" id="PTHR45588:SF1">
    <property type="entry name" value="WW DOMAIN-CONTAINING PROTEIN"/>
    <property type="match status" value="1"/>
</dbReference>
<feature type="transmembrane region" description="Helical" evidence="1">
    <location>
        <begin position="12"/>
        <end position="33"/>
    </location>
</feature>
<keyword evidence="1" id="KW-0812">Transmembrane</keyword>
<comment type="caution">
    <text evidence="2">The sequence shown here is derived from an EMBL/GenBank/DDBJ whole genome shotgun (WGS) entry which is preliminary data.</text>
</comment>
<evidence type="ECO:0008006" key="4">
    <source>
        <dbReference type="Google" id="ProtNLM"/>
    </source>
</evidence>
<dbReference type="RefSeq" id="WP_119810320.1">
    <property type="nucleotide sequence ID" value="NZ_QYUP01000081.1"/>
</dbReference>
<dbReference type="OrthoDB" id="9778494at2"/>
<gene>
    <name evidence="2" type="ORF">D3872_08225</name>
</gene>
<evidence type="ECO:0000256" key="1">
    <source>
        <dbReference type="SAM" id="Phobius"/>
    </source>
</evidence>
<keyword evidence="1" id="KW-0472">Membrane</keyword>
<dbReference type="Proteomes" id="UP000284006">
    <property type="component" value="Unassembled WGS sequence"/>
</dbReference>
<dbReference type="PROSITE" id="PS51257">
    <property type="entry name" value="PROKAR_LIPOPROTEIN"/>
    <property type="match status" value="1"/>
</dbReference>
<proteinExistence type="predicted"/>
<evidence type="ECO:0000313" key="3">
    <source>
        <dbReference type="Proteomes" id="UP000284006"/>
    </source>
</evidence>
<keyword evidence="3" id="KW-1185">Reference proteome</keyword>
<dbReference type="InterPro" id="IPR011990">
    <property type="entry name" value="TPR-like_helical_dom_sf"/>
</dbReference>
<name>A0A418Y4F9_9BURK</name>
<accession>A0A418Y4F9</accession>
<dbReference type="EMBL" id="QYUP01000081">
    <property type="protein sequence ID" value="RJG20597.1"/>
    <property type="molecule type" value="Genomic_DNA"/>
</dbReference>
<dbReference type="PANTHER" id="PTHR45588">
    <property type="entry name" value="TPR DOMAIN-CONTAINING PROTEIN"/>
    <property type="match status" value="1"/>
</dbReference>
<dbReference type="SUPFAM" id="SSF48452">
    <property type="entry name" value="TPR-like"/>
    <property type="match status" value="1"/>
</dbReference>
<keyword evidence="1" id="KW-1133">Transmembrane helix</keyword>
<evidence type="ECO:0000313" key="2">
    <source>
        <dbReference type="EMBL" id="RJG20597.1"/>
    </source>
</evidence>
<reference evidence="2 3" key="1">
    <citation type="submission" date="2018-09" db="EMBL/GenBank/DDBJ databases">
        <authorList>
            <person name="Zhu H."/>
        </authorList>
    </citation>
    <scope>NUCLEOTIDE SEQUENCE [LARGE SCALE GENOMIC DNA]</scope>
    <source>
        <strain evidence="2 3">K1S02-61</strain>
    </source>
</reference>
<protein>
    <recommendedName>
        <fullName evidence="4">Tetratricopeptide repeat protein</fullName>
    </recommendedName>
</protein>
<dbReference type="AlphaFoldDB" id="A0A418Y4F9"/>
<sequence length="568" mass="60825">MRSKLRPHFVPRFGMVLVSLSVMGACTMLPLTMDTKATAPALDGYGDTTFVPSQANGPARRLFEQGMSQAYAFNRPEAIRAFKAALAQDPGCGMCAWGVGMMMGPNINNSGRGDLTEAIKYADYAVRHSAGASARDRDLISALALRYGHKSARAIALPYAAICSPGDGPKADPLDIAYAAHMREIAARYPLDPDVLSFYAEAELVATRGGWWDEETGKPNGRVGEVADMVEAALAKQPNHVGLNHYMIHSVDAVPVASRAVAAADRLGALAPKSAHLLHMPSHTYANVGRYADATRVNQQAVAADEAFFAELKKQGFTVSMDWRDHNTHFQWYGALMEGRSALALESARATAALAEGDNVWADYMRSVPVLTMLHLQRWDELLKEPLPAGGKDMAAMLHEMGRGIALARTGKLDEARGALAAVKPKTAAISARHASEGRFDRMMRGIAVSAEAQLAAEIAFAEQRTGDALKLQAQAAEAAAAADRTEPPMLASGPRLRLGGMQLRAKRYVDAEQTFRASLAVHPSSGWALQGLEKALAGQGKQAEAKSARDKLAGTWALAEADAREAL</sequence>
<organism evidence="2 3">
    <name type="scientific">Massilia cavernae</name>
    <dbReference type="NCBI Taxonomy" id="2320864"/>
    <lineage>
        <taxon>Bacteria</taxon>
        <taxon>Pseudomonadati</taxon>
        <taxon>Pseudomonadota</taxon>
        <taxon>Betaproteobacteria</taxon>
        <taxon>Burkholderiales</taxon>
        <taxon>Oxalobacteraceae</taxon>
        <taxon>Telluria group</taxon>
        <taxon>Massilia</taxon>
    </lineage>
</organism>
<dbReference type="Gene3D" id="1.25.40.10">
    <property type="entry name" value="Tetratricopeptide repeat domain"/>
    <property type="match status" value="2"/>
</dbReference>